<gene>
    <name evidence="1" type="ORF">I316_02564</name>
</gene>
<dbReference type="Proteomes" id="UP000092666">
    <property type="component" value="Unassembled WGS sequence"/>
</dbReference>
<proteinExistence type="predicted"/>
<dbReference type="EMBL" id="KI669498">
    <property type="protein sequence ID" value="OCF35512.1"/>
    <property type="molecule type" value="Genomic_DNA"/>
</dbReference>
<reference evidence="2" key="2">
    <citation type="submission" date="2013-12" db="EMBL/GenBank/DDBJ databases">
        <title>Evolution of pathogenesis and genome organization in the Tremellales.</title>
        <authorList>
            <person name="Cuomo C."/>
            <person name="Litvintseva A."/>
            <person name="Heitman J."/>
            <person name="Chen Y."/>
            <person name="Sun S."/>
            <person name="Springer D."/>
            <person name="Dromer F."/>
            <person name="Young S."/>
            <person name="Zeng Q."/>
            <person name="Chapman S."/>
            <person name="Gujja S."/>
            <person name="Saif S."/>
            <person name="Birren B."/>
        </authorList>
    </citation>
    <scope>NUCLEOTIDE SEQUENCE [LARGE SCALE GENOMIC DNA]</scope>
    <source>
        <strain evidence="2">BCC8398</strain>
    </source>
</reference>
<reference evidence="1 2" key="1">
    <citation type="submission" date="2013-07" db="EMBL/GenBank/DDBJ databases">
        <title>The Genome Sequence of Cryptococcus heveanensis BCC8398.</title>
        <authorList>
            <consortium name="The Broad Institute Genome Sequencing Platform"/>
            <person name="Cuomo C."/>
            <person name="Litvintseva A."/>
            <person name="Chen Y."/>
            <person name="Heitman J."/>
            <person name="Sun S."/>
            <person name="Springer D."/>
            <person name="Dromer F."/>
            <person name="Young S.K."/>
            <person name="Zeng Q."/>
            <person name="Gargeya S."/>
            <person name="Fitzgerald M."/>
            <person name="Abouelleil A."/>
            <person name="Alvarado L."/>
            <person name="Berlin A.M."/>
            <person name="Chapman S.B."/>
            <person name="Dewar J."/>
            <person name="Goldberg J."/>
            <person name="Griggs A."/>
            <person name="Gujja S."/>
            <person name="Hansen M."/>
            <person name="Howarth C."/>
            <person name="Imamovic A."/>
            <person name="Larimer J."/>
            <person name="McCowan C."/>
            <person name="Murphy C."/>
            <person name="Pearson M."/>
            <person name="Priest M."/>
            <person name="Roberts A."/>
            <person name="Saif S."/>
            <person name="Shea T."/>
            <person name="Sykes S."/>
            <person name="Wortman J."/>
            <person name="Nusbaum C."/>
            <person name="Birren B."/>
        </authorList>
    </citation>
    <scope>NUCLEOTIDE SEQUENCE [LARGE SCALE GENOMIC DNA]</scope>
    <source>
        <strain evidence="1 2">BCC8398</strain>
    </source>
</reference>
<dbReference type="OrthoDB" id="409136at2759"/>
<evidence type="ECO:0000313" key="1">
    <source>
        <dbReference type="EMBL" id="OCF35512.1"/>
    </source>
</evidence>
<sequence length="339" mass="37960">MASLEIPHDLIGQSGLYNVPDPLLRRLRIEEPSGKSIENLDKYFKDKEVLILYAGSEYGENNIRAFHRVRHTYESILPPLYILHHHHVQLTRIASIPRSLEISQDLTTFAQANRSAAVLYVSTDLSPAAMDRVLKDKSWLRLTFFDNSDFATVGQTNEERDLSALVEDVKRGEDFVQAGEVEMGVEKVDLGVEEYQNHYVRPLSRAAVTVLMSVFATPSVAVYHLPTHSFVAKNVKMSAFTPTQVDRNYAVWRDGGSPSIKTKLLVKYGGGESILSADARIMAYHAVITLRPPWQDFDSRLTGIIEDTGAPDADVILQTSLIWFSTPAPLQTNTISFRG</sequence>
<dbReference type="AlphaFoldDB" id="A0A1B9GWV7"/>
<organism evidence="1 2">
    <name type="scientific">Kwoniella heveanensis BCC8398</name>
    <dbReference type="NCBI Taxonomy" id="1296120"/>
    <lineage>
        <taxon>Eukaryota</taxon>
        <taxon>Fungi</taxon>
        <taxon>Dikarya</taxon>
        <taxon>Basidiomycota</taxon>
        <taxon>Agaricomycotina</taxon>
        <taxon>Tremellomycetes</taxon>
        <taxon>Tremellales</taxon>
        <taxon>Cryptococcaceae</taxon>
        <taxon>Kwoniella</taxon>
    </lineage>
</organism>
<evidence type="ECO:0000313" key="2">
    <source>
        <dbReference type="Proteomes" id="UP000092666"/>
    </source>
</evidence>
<name>A0A1B9GWV7_9TREE</name>
<protein>
    <submittedName>
        <fullName evidence="1">Uncharacterized protein</fullName>
    </submittedName>
</protein>
<accession>A0A1B9GWV7</accession>
<keyword evidence="2" id="KW-1185">Reference proteome</keyword>